<evidence type="ECO:0000313" key="1">
    <source>
        <dbReference type="EMBL" id="CAE8614396.1"/>
    </source>
</evidence>
<gene>
    <name evidence="1" type="ORF">PGLA1383_LOCUS32120</name>
</gene>
<dbReference type="EMBL" id="CAJNNV010025419">
    <property type="protein sequence ID" value="CAE8614396.1"/>
    <property type="molecule type" value="Genomic_DNA"/>
</dbReference>
<reference evidence="1" key="1">
    <citation type="submission" date="2021-02" db="EMBL/GenBank/DDBJ databases">
        <authorList>
            <person name="Dougan E. K."/>
            <person name="Rhodes N."/>
            <person name="Thang M."/>
            <person name="Chan C."/>
        </authorList>
    </citation>
    <scope>NUCLEOTIDE SEQUENCE</scope>
</reference>
<evidence type="ECO:0000313" key="2">
    <source>
        <dbReference type="Proteomes" id="UP000654075"/>
    </source>
</evidence>
<proteinExistence type="predicted"/>
<accession>A0A813FPH0</accession>
<sequence>MFQSGWAGLDLQVATILPSRCDLLPFTNILPAQPVHRQLRQRASQHQVSLRQTCAQMSASVACFAGVQAPVVRPTRHVPQLCFCYCLQQMQAKNSPAVSSQTASKDYGWTHAQANPTASAAGATMVTCKPARKVVAC</sequence>
<organism evidence="1 2">
    <name type="scientific">Polarella glacialis</name>
    <name type="common">Dinoflagellate</name>
    <dbReference type="NCBI Taxonomy" id="89957"/>
    <lineage>
        <taxon>Eukaryota</taxon>
        <taxon>Sar</taxon>
        <taxon>Alveolata</taxon>
        <taxon>Dinophyceae</taxon>
        <taxon>Suessiales</taxon>
        <taxon>Suessiaceae</taxon>
        <taxon>Polarella</taxon>
    </lineage>
</organism>
<dbReference type="Proteomes" id="UP000654075">
    <property type="component" value="Unassembled WGS sequence"/>
</dbReference>
<protein>
    <submittedName>
        <fullName evidence="1">Uncharacterized protein</fullName>
    </submittedName>
</protein>
<keyword evidence="2" id="KW-1185">Reference proteome</keyword>
<name>A0A813FPH0_POLGL</name>
<dbReference type="AlphaFoldDB" id="A0A813FPH0"/>
<comment type="caution">
    <text evidence="1">The sequence shown here is derived from an EMBL/GenBank/DDBJ whole genome shotgun (WGS) entry which is preliminary data.</text>
</comment>